<accession>A0A0C3C484</accession>
<dbReference type="HOGENOM" id="CLU_039517_0_0_1"/>
<dbReference type="Proteomes" id="UP000054166">
    <property type="component" value="Unassembled WGS sequence"/>
</dbReference>
<reference evidence="2" key="2">
    <citation type="submission" date="2015-01" db="EMBL/GenBank/DDBJ databases">
        <title>Evolutionary Origins and Diversification of the Mycorrhizal Mutualists.</title>
        <authorList>
            <consortium name="DOE Joint Genome Institute"/>
            <consortium name="Mycorrhizal Genomics Consortium"/>
            <person name="Kohler A."/>
            <person name="Kuo A."/>
            <person name="Nagy L.G."/>
            <person name="Floudas D."/>
            <person name="Copeland A."/>
            <person name="Barry K.W."/>
            <person name="Cichocki N."/>
            <person name="Veneault-Fourrey C."/>
            <person name="LaButti K."/>
            <person name="Lindquist E.A."/>
            <person name="Lipzen A."/>
            <person name="Lundell T."/>
            <person name="Morin E."/>
            <person name="Murat C."/>
            <person name="Riley R."/>
            <person name="Ohm R."/>
            <person name="Sun H."/>
            <person name="Tunlid A."/>
            <person name="Henrissat B."/>
            <person name="Grigoriev I.V."/>
            <person name="Hibbett D.S."/>
            <person name="Martin F."/>
        </authorList>
    </citation>
    <scope>NUCLEOTIDE SEQUENCE [LARGE SCALE GENOMIC DNA]</scope>
    <source>
        <strain evidence="2">F 1598</strain>
    </source>
</reference>
<organism evidence="1 2">
    <name type="scientific">Piloderma croceum (strain F 1598)</name>
    <dbReference type="NCBI Taxonomy" id="765440"/>
    <lineage>
        <taxon>Eukaryota</taxon>
        <taxon>Fungi</taxon>
        <taxon>Dikarya</taxon>
        <taxon>Basidiomycota</taxon>
        <taxon>Agaricomycotina</taxon>
        <taxon>Agaricomycetes</taxon>
        <taxon>Agaricomycetidae</taxon>
        <taxon>Atheliales</taxon>
        <taxon>Atheliaceae</taxon>
        <taxon>Piloderma</taxon>
    </lineage>
</organism>
<name>A0A0C3C484_PILCF</name>
<sequence length="463" mass="52973">MNTTTVRGQRQLSEMLQLLRILDERPIADPGTEEFRLTKADKVELKIMDNIACFLAPRSTDDVLVTLHKDMPLTFVLAKNCGIPDERDKAIAKAFFHAMRDASTWRDVLPCLISNGAERINNALIALSMFQFEGILDGDAPYVPSELHEEFSEQFAERFTSLFDTQDPLEILKGLFHRIRDRASFRVEPNHISSSEELNAQLDKFILVTATAESLLLTKFFTKNEQADWALEYRTRARQVSRYVYGITDLIAFRKRFILAGSDIRYVWLEDIDINEVEPVPNNEAIQLSDSAWTAIQRLSESLQSYELISSDEYHAHPKSSLLEKQWTSTIHPIRHAVPRMITILDKDTSYMAHPRLIGSNAQLCLCCARWLTEYDDSGGWRTKWMASNPVREVDIGADWALVAVEAPASRFLVDGEVYDMVLQRVTRVLKDTELLRELQVHHEGLAGWHQSDTEGLLGDMWD</sequence>
<proteinExistence type="predicted"/>
<evidence type="ECO:0000313" key="2">
    <source>
        <dbReference type="Proteomes" id="UP000054166"/>
    </source>
</evidence>
<gene>
    <name evidence="1" type="ORF">PILCRDRAFT_818000</name>
</gene>
<keyword evidence="2" id="KW-1185">Reference proteome</keyword>
<reference evidence="1 2" key="1">
    <citation type="submission" date="2014-04" db="EMBL/GenBank/DDBJ databases">
        <authorList>
            <consortium name="DOE Joint Genome Institute"/>
            <person name="Kuo A."/>
            <person name="Tarkka M."/>
            <person name="Buscot F."/>
            <person name="Kohler A."/>
            <person name="Nagy L.G."/>
            <person name="Floudas D."/>
            <person name="Copeland A."/>
            <person name="Barry K.W."/>
            <person name="Cichocki N."/>
            <person name="Veneault-Fourrey C."/>
            <person name="LaButti K."/>
            <person name="Lindquist E.A."/>
            <person name="Lipzen A."/>
            <person name="Lundell T."/>
            <person name="Morin E."/>
            <person name="Murat C."/>
            <person name="Sun H."/>
            <person name="Tunlid A."/>
            <person name="Henrissat B."/>
            <person name="Grigoriev I.V."/>
            <person name="Hibbett D.S."/>
            <person name="Martin F."/>
            <person name="Nordberg H.P."/>
            <person name="Cantor M.N."/>
            <person name="Hua S.X."/>
        </authorList>
    </citation>
    <scope>NUCLEOTIDE SEQUENCE [LARGE SCALE GENOMIC DNA]</scope>
    <source>
        <strain evidence="1 2">F 1598</strain>
    </source>
</reference>
<dbReference type="AlphaFoldDB" id="A0A0C3C484"/>
<evidence type="ECO:0000313" key="1">
    <source>
        <dbReference type="EMBL" id="KIM84442.1"/>
    </source>
</evidence>
<dbReference type="InParanoid" id="A0A0C3C484"/>
<dbReference type="OrthoDB" id="3229809at2759"/>
<dbReference type="EMBL" id="KN832987">
    <property type="protein sequence ID" value="KIM84442.1"/>
    <property type="molecule type" value="Genomic_DNA"/>
</dbReference>
<protein>
    <submittedName>
        <fullName evidence="1">Uncharacterized protein</fullName>
    </submittedName>
</protein>